<feature type="region of interest" description="Disordered" evidence="4">
    <location>
        <begin position="234"/>
        <end position="274"/>
    </location>
</feature>
<evidence type="ECO:0000313" key="6">
    <source>
        <dbReference type="Proteomes" id="UP001163823"/>
    </source>
</evidence>
<evidence type="ECO:0000256" key="3">
    <source>
        <dbReference type="ARBA" id="ARBA00026138"/>
    </source>
</evidence>
<sequence>MKIFNWVNRRFHKDGFTSNENKKIKANDHIDTQALLEQVALVDVLGGWSDGILTIGTLGYDPLKSSNQQKEYLVFYSDREKQDQHEGEEFLLDGDDDHDDDDLKKDDEELNPLMFTTLEHNFEDVILDNDVNPHELVVSSLEVIESNNTPGITDQNKNKEERITLADLFLADSDVKVKLDPSKVFLDPKQKSHFKKKHGLSFVNKLIPQRVKDDINPIKNLKRVMGRMLNRKIHPEVDAKVNKTDGQNSSRVGNNSSTEHDESVLLLPTQGASM</sequence>
<feature type="compositionally biased region" description="Acidic residues" evidence="4">
    <location>
        <begin position="89"/>
        <end position="100"/>
    </location>
</feature>
<dbReference type="InterPro" id="IPR044989">
    <property type="entry name" value="TAC1"/>
</dbReference>
<comment type="caution">
    <text evidence="5">The sequence shown here is derived from an EMBL/GenBank/DDBJ whole genome shotgun (WGS) entry which is preliminary data.</text>
</comment>
<dbReference type="AlphaFoldDB" id="A0AAD7PDA9"/>
<name>A0AAD7PDA9_QUISA</name>
<evidence type="ECO:0000256" key="1">
    <source>
        <dbReference type="ARBA" id="ARBA00022604"/>
    </source>
</evidence>
<dbReference type="KEGG" id="qsa:O6P43_027415"/>
<dbReference type="GO" id="GO:0001763">
    <property type="term" value="P:morphogenesis of a branching structure"/>
    <property type="evidence" value="ECO:0007669"/>
    <property type="project" value="InterPro"/>
</dbReference>
<evidence type="ECO:0000313" key="5">
    <source>
        <dbReference type="EMBL" id="KAJ7951356.1"/>
    </source>
</evidence>
<dbReference type="PANTHER" id="PTHR38366">
    <property type="entry name" value="NAD-DEPENDENT PROTEIN DEACETYLASE HST1-LIKE PROTEIN"/>
    <property type="match status" value="1"/>
</dbReference>
<feature type="compositionally biased region" description="Polar residues" evidence="4">
    <location>
        <begin position="244"/>
        <end position="257"/>
    </location>
</feature>
<dbReference type="PANTHER" id="PTHR38366:SF1">
    <property type="entry name" value="PROTEIN TILLER ANGLE CONTROL 1"/>
    <property type="match status" value="1"/>
</dbReference>
<feature type="region of interest" description="Disordered" evidence="4">
    <location>
        <begin position="85"/>
        <end position="106"/>
    </location>
</feature>
<keyword evidence="1" id="KW-0341">Growth regulation</keyword>
<gene>
    <name evidence="5" type="ORF">O6P43_027415</name>
</gene>
<keyword evidence="6" id="KW-1185">Reference proteome</keyword>
<evidence type="ECO:0000256" key="4">
    <source>
        <dbReference type="SAM" id="MobiDB-lite"/>
    </source>
</evidence>
<protein>
    <recommendedName>
        <fullName evidence="3">Protein TILLER ANGLE CONTROL 1</fullName>
    </recommendedName>
</protein>
<comment type="similarity">
    <text evidence="2">Belongs to the TAC family.</text>
</comment>
<feature type="compositionally biased region" description="Basic and acidic residues" evidence="4">
    <location>
        <begin position="234"/>
        <end position="243"/>
    </location>
</feature>
<dbReference type="EMBL" id="JARAOO010000011">
    <property type="protein sequence ID" value="KAJ7951356.1"/>
    <property type="molecule type" value="Genomic_DNA"/>
</dbReference>
<dbReference type="Proteomes" id="UP001163823">
    <property type="component" value="Chromosome 11"/>
</dbReference>
<organism evidence="5 6">
    <name type="scientific">Quillaja saponaria</name>
    <name type="common">Soap bark tree</name>
    <dbReference type="NCBI Taxonomy" id="32244"/>
    <lineage>
        <taxon>Eukaryota</taxon>
        <taxon>Viridiplantae</taxon>
        <taxon>Streptophyta</taxon>
        <taxon>Embryophyta</taxon>
        <taxon>Tracheophyta</taxon>
        <taxon>Spermatophyta</taxon>
        <taxon>Magnoliopsida</taxon>
        <taxon>eudicotyledons</taxon>
        <taxon>Gunneridae</taxon>
        <taxon>Pentapetalae</taxon>
        <taxon>rosids</taxon>
        <taxon>fabids</taxon>
        <taxon>Fabales</taxon>
        <taxon>Quillajaceae</taxon>
        <taxon>Quillaja</taxon>
    </lineage>
</organism>
<accession>A0AAD7PDA9</accession>
<proteinExistence type="inferred from homology"/>
<evidence type="ECO:0000256" key="2">
    <source>
        <dbReference type="ARBA" id="ARBA00025796"/>
    </source>
</evidence>
<reference evidence="5" key="1">
    <citation type="journal article" date="2023" name="Science">
        <title>Elucidation of the pathway for biosynthesis of saponin adjuvants from the soapbark tree.</title>
        <authorList>
            <person name="Reed J."/>
            <person name="Orme A."/>
            <person name="El-Demerdash A."/>
            <person name="Owen C."/>
            <person name="Martin L.B.B."/>
            <person name="Misra R.C."/>
            <person name="Kikuchi S."/>
            <person name="Rejzek M."/>
            <person name="Martin A.C."/>
            <person name="Harkess A."/>
            <person name="Leebens-Mack J."/>
            <person name="Louveau T."/>
            <person name="Stephenson M.J."/>
            <person name="Osbourn A."/>
        </authorList>
    </citation>
    <scope>NUCLEOTIDE SEQUENCE</scope>
    <source>
        <strain evidence="5">S10</strain>
    </source>
</reference>